<dbReference type="InterPro" id="IPR015947">
    <property type="entry name" value="PUA-like_sf"/>
</dbReference>
<dbReference type="STRING" id="45286.A0A125RDY6"/>
<dbReference type="PROSITE" id="PS50890">
    <property type="entry name" value="PUA"/>
    <property type="match status" value="1"/>
</dbReference>
<evidence type="ECO:0000313" key="5">
    <source>
        <dbReference type="Proteomes" id="UP000243052"/>
    </source>
</evidence>
<organism evidence="4 5">
    <name type="scientific">Eremothecium sinecaudum</name>
    <dbReference type="NCBI Taxonomy" id="45286"/>
    <lineage>
        <taxon>Eukaryota</taxon>
        <taxon>Fungi</taxon>
        <taxon>Dikarya</taxon>
        <taxon>Ascomycota</taxon>
        <taxon>Saccharomycotina</taxon>
        <taxon>Saccharomycetes</taxon>
        <taxon>Saccharomycetales</taxon>
        <taxon>Saccharomycetaceae</taxon>
        <taxon>Eremothecium</taxon>
    </lineage>
</organism>
<dbReference type="InterPro" id="IPR036885">
    <property type="entry name" value="SWIB_MDM2_dom_sf"/>
</dbReference>
<feature type="domain" description="DM2" evidence="3">
    <location>
        <begin position="357"/>
        <end position="445"/>
    </location>
</feature>
<dbReference type="InterPro" id="IPR003121">
    <property type="entry name" value="SWIB_MDM2_domain"/>
</dbReference>
<keyword evidence="5" id="KW-1185">Reference proteome</keyword>
<dbReference type="InterPro" id="IPR001950">
    <property type="entry name" value="SUI1"/>
</dbReference>
<proteinExistence type="inferred from homology"/>
<dbReference type="InterPro" id="IPR041366">
    <property type="entry name" value="Pre-PUA"/>
</dbReference>
<dbReference type="CDD" id="cd21156">
    <property type="entry name" value="PUA_eIF2d-like"/>
    <property type="match status" value="1"/>
</dbReference>
<dbReference type="GeneID" id="28722115"/>
<evidence type="ECO:0000259" key="2">
    <source>
        <dbReference type="PROSITE" id="PS50296"/>
    </source>
</evidence>
<dbReference type="Gene3D" id="3.10.400.20">
    <property type="match status" value="1"/>
</dbReference>
<dbReference type="AlphaFoldDB" id="A0A125RDY6"/>
<dbReference type="GO" id="GO:0001731">
    <property type="term" value="P:formation of translation preinitiation complex"/>
    <property type="evidence" value="ECO:0007669"/>
    <property type="project" value="InterPro"/>
</dbReference>
<dbReference type="Pfam" id="PF01253">
    <property type="entry name" value="SUI1"/>
    <property type="match status" value="1"/>
</dbReference>
<evidence type="ECO:0000259" key="3">
    <source>
        <dbReference type="PROSITE" id="PS51925"/>
    </source>
</evidence>
<dbReference type="RefSeq" id="XP_017985921.1">
    <property type="nucleotide sequence ID" value="XM_018130432.1"/>
</dbReference>
<dbReference type="InterPro" id="IPR057429">
    <property type="entry name" value="WH_eIF2D"/>
</dbReference>
<sequence length="560" mass="62273">MFKKVPEIGSLSNLKNSERKRLQNNVKEQTAKNNYQLPTSVIKQTTIKTQTSVGTVYADEDNTPIFFKTKHSVRLYPTVYTCWKDPNLIPIIYTHEHVISKLKNGADLMLPGTIPPFPPSCIKGALVGVASSNHPGVIKAVGECEMDLEGITKVIGTNGVAVKIYHTIDDGISQVFKINFDPPNELSVTRNCENVAVLDCIQDGDSANEGEIVQEKGGTDVSNSNKFDVELNTEDIDHFLTRAMYYTLTADSSLTLPIPSSTFISSHVMKNLPPISPDLVTLKRSSWAKASKFLKHFETEGFIKLKGKAENLKVVSIHKDKHELKTFEPYRTVAQKNAGKSASSKATNPEKTIEVVSYFQPKSNTKQFLEQVGIAPNDLFQLHEVRELLNKYIANCNLVDPGNKTSVLLNDTLFPLVYKTVTPSLSRSLSRSNIVDAVVKNSFNEYSIVYKDGSPLSSKPFKNRIPKISVITETKIHKKIVTRVFNFEFYGVDAEKLAYALRKRCSGSTTIGETVQPPKTQEVQVQGPHGSTVMEILNEKGIPNKYIDFSNLVKSAKKKK</sequence>
<dbReference type="InterPro" id="IPR039759">
    <property type="entry name" value="eIF2D_SUI1"/>
</dbReference>
<dbReference type="Pfam" id="PF26292">
    <property type="entry name" value="PUA_elF2D"/>
    <property type="match status" value="1"/>
</dbReference>
<feature type="domain" description="SUI1" evidence="2">
    <location>
        <begin position="468"/>
        <end position="541"/>
    </location>
</feature>
<dbReference type="PROSITE" id="PS50296">
    <property type="entry name" value="SUI1"/>
    <property type="match status" value="1"/>
</dbReference>
<dbReference type="InterPro" id="IPR058886">
    <property type="entry name" value="SWIB_eIF2D"/>
</dbReference>
<dbReference type="Pfam" id="PF25304">
    <property type="entry name" value="WHD_eIF2D"/>
    <property type="match status" value="1"/>
</dbReference>
<reference evidence="4 5" key="1">
    <citation type="submission" date="2016-01" db="EMBL/GenBank/DDBJ databases">
        <title>Genome sequence of the yeast Holleya sinecauda.</title>
        <authorList>
            <person name="Dietrich F.S."/>
        </authorList>
    </citation>
    <scope>NUCLEOTIDE SEQUENCE [LARGE SCALE GENOMIC DNA]</scope>
    <source>
        <strain evidence="4 5">ATCC 58844</strain>
    </source>
</reference>
<dbReference type="SUPFAM" id="SSF88697">
    <property type="entry name" value="PUA domain-like"/>
    <property type="match status" value="1"/>
</dbReference>
<dbReference type="OrthoDB" id="199771at2759"/>
<evidence type="ECO:0000256" key="1">
    <source>
        <dbReference type="ARBA" id="ARBA00010359"/>
    </source>
</evidence>
<gene>
    <name evidence="4" type="ORF">AW171_hschr2453</name>
</gene>
<dbReference type="SUPFAM" id="SSF55159">
    <property type="entry name" value="eIF1-like"/>
    <property type="match status" value="1"/>
</dbReference>
<dbReference type="GO" id="GO:0003743">
    <property type="term" value="F:translation initiation factor activity"/>
    <property type="evidence" value="ECO:0007669"/>
    <property type="project" value="InterPro"/>
</dbReference>
<dbReference type="Gene3D" id="3.30.780.10">
    <property type="entry name" value="SUI1-like domain"/>
    <property type="match status" value="1"/>
</dbReference>
<name>A0A125RDY6_9SACH</name>
<protein>
    <submittedName>
        <fullName evidence="4">HBR024Cp</fullName>
    </submittedName>
</protein>
<dbReference type="Pfam" id="PF17832">
    <property type="entry name" value="Pre-PUA"/>
    <property type="match status" value="1"/>
</dbReference>
<dbReference type="Gene3D" id="1.10.245.10">
    <property type="entry name" value="SWIB/MDM2 domain"/>
    <property type="match status" value="1"/>
</dbReference>
<dbReference type="Pfam" id="PF26291">
    <property type="entry name" value="SWIB_eIF2D"/>
    <property type="match status" value="1"/>
</dbReference>
<dbReference type="CDD" id="cd11608">
    <property type="entry name" value="eIF2D_C"/>
    <property type="match status" value="1"/>
</dbReference>
<dbReference type="SUPFAM" id="SSF47592">
    <property type="entry name" value="SWIB/MDM2 domain"/>
    <property type="match status" value="1"/>
</dbReference>
<dbReference type="EMBL" id="CP014242">
    <property type="protein sequence ID" value="AMD18925.1"/>
    <property type="molecule type" value="Genomic_DNA"/>
</dbReference>
<dbReference type="PROSITE" id="PS51925">
    <property type="entry name" value="SWIB_MDM2"/>
    <property type="match status" value="1"/>
</dbReference>
<evidence type="ECO:0000313" key="4">
    <source>
        <dbReference type="EMBL" id="AMD18925.1"/>
    </source>
</evidence>
<comment type="similarity">
    <text evidence="1">Belongs to the eIF2D family.</text>
</comment>
<dbReference type="PANTHER" id="PTHR12217">
    <property type="entry name" value="EUKARYOTIC TRANSLATION INITIATION FACTOR 2D"/>
    <property type="match status" value="1"/>
</dbReference>
<dbReference type="InterPro" id="IPR036877">
    <property type="entry name" value="SUI1_dom_sf"/>
</dbReference>
<dbReference type="InterPro" id="IPR048248">
    <property type="entry name" value="PUA_eIF2d-like"/>
</dbReference>
<dbReference type="PANTHER" id="PTHR12217:SF4">
    <property type="entry name" value="EUKARYOTIC TRANSLATION INITIATION FACTOR 2D"/>
    <property type="match status" value="1"/>
</dbReference>
<dbReference type="FunFam" id="3.30.780.10:FF:000008">
    <property type="entry name" value="eukaryotic translation initiation factor 2D"/>
    <property type="match status" value="1"/>
</dbReference>
<accession>A0A125RDY6</accession>
<dbReference type="InterPro" id="IPR039757">
    <property type="entry name" value="EIF2D"/>
</dbReference>
<dbReference type="Proteomes" id="UP000243052">
    <property type="component" value="Chromosome ii"/>
</dbReference>